<name>A0A4U1L3T6_9SPHN</name>
<gene>
    <name evidence="1" type="ORF">FBR43_12880</name>
</gene>
<accession>A0A4U1L3T6</accession>
<proteinExistence type="predicted"/>
<protein>
    <submittedName>
        <fullName evidence="1">Uncharacterized protein</fullName>
    </submittedName>
</protein>
<dbReference type="RefSeq" id="WP_136943485.1">
    <property type="nucleotide sequence ID" value="NZ_SWKR01000002.1"/>
</dbReference>
<organism evidence="1 2">
    <name type="scientific">Sphingomonas baiyangensis</name>
    <dbReference type="NCBI Taxonomy" id="2572576"/>
    <lineage>
        <taxon>Bacteria</taxon>
        <taxon>Pseudomonadati</taxon>
        <taxon>Pseudomonadota</taxon>
        <taxon>Alphaproteobacteria</taxon>
        <taxon>Sphingomonadales</taxon>
        <taxon>Sphingomonadaceae</taxon>
        <taxon>Sphingomonas</taxon>
    </lineage>
</organism>
<dbReference type="OrthoDB" id="7506756at2"/>
<evidence type="ECO:0000313" key="2">
    <source>
        <dbReference type="Proteomes" id="UP000309138"/>
    </source>
</evidence>
<reference evidence="1 2" key="1">
    <citation type="submission" date="2019-04" db="EMBL/GenBank/DDBJ databases">
        <authorList>
            <person name="Yang Y."/>
            <person name="Wei D."/>
        </authorList>
    </citation>
    <scope>NUCLEOTIDE SEQUENCE [LARGE SCALE GENOMIC DNA]</scope>
    <source>
        <strain evidence="1 2">L-1-4w-11</strain>
    </source>
</reference>
<sequence length="127" mass="13445">MPAETLTRTIDLPSGAVTAEYRGDVEIATKQIGAVAPGGRPSTLRCSWTASLNVERQATGGGVIAARSFTLPKVAEGSRSGWCDGQRKAIGKEVAQRVQTGAYLERAANADRGKLRADFDQLASARR</sequence>
<evidence type="ECO:0000313" key="1">
    <source>
        <dbReference type="EMBL" id="TKD51549.1"/>
    </source>
</evidence>
<comment type="caution">
    <text evidence="1">The sequence shown here is derived from an EMBL/GenBank/DDBJ whole genome shotgun (WGS) entry which is preliminary data.</text>
</comment>
<dbReference type="AlphaFoldDB" id="A0A4U1L3T6"/>
<dbReference type="Proteomes" id="UP000309138">
    <property type="component" value="Unassembled WGS sequence"/>
</dbReference>
<keyword evidence="2" id="KW-1185">Reference proteome</keyword>
<dbReference type="EMBL" id="SWKR01000002">
    <property type="protein sequence ID" value="TKD51549.1"/>
    <property type="molecule type" value="Genomic_DNA"/>
</dbReference>